<dbReference type="Pfam" id="PF00307">
    <property type="entry name" value="CH"/>
    <property type="match status" value="1"/>
</dbReference>
<evidence type="ECO:0000259" key="1">
    <source>
        <dbReference type="PROSITE" id="PS50018"/>
    </source>
</evidence>
<dbReference type="InterPro" id="IPR000048">
    <property type="entry name" value="IQ_motif_EF-hand-BS"/>
</dbReference>
<dbReference type="SMART" id="SM00033">
    <property type="entry name" value="CH"/>
    <property type="match status" value="1"/>
</dbReference>
<dbReference type="GO" id="GO:0005516">
    <property type="term" value="F:calmodulin binding"/>
    <property type="evidence" value="ECO:0007669"/>
    <property type="project" value="TreeGrafter"/>
</dbReference>
<dbReference type="InterPro" id="IPR000593">
    <property type="entry name" value="RasGAP_C"/>
</dbReference>
<dbReference type="InterPro" id="IPR036872">
    <property type="entry name" value="CH_dom_sf"/>
</dbReference>
<evidence type="ECO:0000313" key="3">
    <source>
        <dbReference type="EMBL" id="KAF7722402.1"/>
    </source>
</evidence>
<sequence>MAHTATPLKRLSVIAGQSDLSNLHLPTITDNAEDVVGMQGRIRLQKNDQITTSSQWMDKQRNTLLAYEYLCHIGEAKEWIESCLQEEIDPIIKLEESMRDGVVLAKLAAKFAPGTVQKIVIDTKRKFRQSENINSFFNALVIVRLPNIFWFELTDLYDKKNIPKVIYCIHALSHLLANRRVAPNIKNLYGKLHFTNEELRATQKVLDSYNVAMPNFKNVEHSLRNKLSEEFEDNTYQFQQIDLPDITEGLPAPTPELIVEEDSDSDEDEERYRRVYSPIRNTKTEDDGINNWSDPVVLEKVKMCQSAVRAWLARKELRHAQTMHRSTFFQSRVTHIQAQIRGVLCRRALESKHITLENSEEWIEKFQSACRGYLQRNRYQQAMAHYESNIDKIVKLQGFVKNKLLKNSLRRLTTNNNPSVGTVKSFIHLLDDSNLDFDRELMLENLRQQVINHIRENNQLDAHVNSVDIQIALLLRNAISLDEVLKTTGAFQKKKEQQRRFSQLASPGKSLRGVDKENRHRLELYQQLVYLLQTEPKYLARLMSLTSGQNLGEHTGGHKRIESTVLSLFGYATNSREEYLLINLCKYCIAEEMKFVGNTQEFMRGNYTFMKLVVQSNRGAKEREFFRKVLAPIISEVVNNEFLDLETDPVGIYHKAVNDEESRTGRPSARKHSVNSQEALADPEVRDKFILHLRNLREFTERFLTTITSAMDEVPYGIRVVARELRLVLEENFPDERPENIIKILGHFIYYRYLNPAIVAPEQYDVMDSFVDPVQRKNLAEISKMLQQISAGKIFDDNDMFLAPLNDYVEDAGKRFGRWFMQLTDVQPPEAYFGMDMLADHARTQKPVVYISPYELYYLHYMLGKNLDELEPSRGTLRDILHDLGQSPYNPGSDVPSDSSVLCLALTNRCNDIPQDPTARLQQLLVDTKRLVVYVIRIQSGTTLQDIFEATVTQEHEQAWSNVKLEEFEDTARLSTQRRYLKLGRTAEEPLDLKSIRFDQLKTITHHLLAHLERCRVISDVQDVINMIAHDITSKNSRREQRDREIAKLQQTLTHLKNKQQYLLDQRQQYEDYLSGCMDRMAGKKKKQRVFPFTRQYFHIRGLQKQGLVPKYGSYKYTAKQLHERGIVVDIADIHPKHYDRIPIILSMDQAGVIAIEGSYAGWNITSVHVDVRYEDLLQTQFEGVQTMDVLDGLVKVNVNLLIYLVNKK</sequence>
<gene>
    <name evidence="3" type="ORF">EC973_003178</name>
</gene>
<dbReference type="Pfam" id="PF00612">
    <property type="entry name" value="IQ"/>
    <property type="match status" value="3"/>
</dbReference>
<dbReference type="PANTHER" id="PTHR14149">
    <property type="entry name" value="RAS GTPASE-ACTIVATING PROTEIN WITH IQ MOTIF"/>
    <property type="match status" value="1"/>
</dbReference>
<dbReference type="PROSITE" id="PS50096">
    <property type="entry name" value="IQ"/>
    <property type="match status" value="2"/>
</dbReference>
<dbReference type="Pfam" id="PF00616">
    <property type="entry name" value="RasGAP"/>
    <property type="match status" value="1"/>
</dbReference>
<dbReference type="AlphaFoldDB" id="A0A8H7BFV9"/>
<feature type="domain" description="Calponin-homology (CH)" evidence="2">
    <location>
        <begin position="70"/>
        <end position="176"/>
    </location>
</feature>
<dbReference type="OrthoDB" id="775356at2759"/>
<dbReference type="InterPro" id="IPR001715">
    <property type="entry name" value="CH_dom"/>
</dbReference>
<dbReference type="PANTHER" id="PTHR14149:SF14">
    <property type="entry name" value="CALPONIN-HOMOLOGY (CH) DOMAIN-CONTAINING PROTEIN"/>
    <property type="match status" value="1"/>
</dbReference>
<feature type="domain" description="Ras-GAP" evidence="1">
    <location>
        <begin position="563"/>
        <end position="791"/>
    </location>
</feature>
<accession>A0A8H7BFV9</accession>
<name>A0A8H7BFV9_9FUNG</name>
<keyword evidence="4" id="KW-1185">Reference proteome</keyword>
<dbReference type="SUPFAM" id="SSF143885">
    <property type="entry name" value="RGC domain-like"/>
    <property type="match status" value="1"/>
</dbReference>
<dbReference type="GO" id="GO:0005096">
    <property type="term" value="F:GTPase activator activity"/>
    <property type="evidence" value="ECO:0007669"/>
    <property type="project" value="TreeGrafter"/>
</dbReference>
<comment type="caution">
    <text evidence="3">The sequence shown here is derived from an EMBL/GenBank/DDBJ whole genome shotgun (WGS) entry which is preliminary data.</text>
</comment>
<dbReference type="EMBL" id="JABAYA010000197">
    <property type="protein sequence ID" value="KAF7722402.1"/>
    <property type="molecule type" value="Genomic_DNA"/>
</dbReference>
<dbReference type="Pfam" id="PF03836">
    <property type="entry name" value="RasGAP_C"/>
    <property type="match status" value="1"/>
</dbReference>
<evidence type="ECO:0000259" key="2">
    <source>
        <dbReference type="PROSITE" id="PS50021"/>
    </source>
</evidence>
<dbReference type="CDD" id="cd21206">
    <property type="entry name" value="CH_IQGAP"/>
    <property type="match status" value="1"/>
</dbReference>
<reference evidence="3" key="1">
    <citation type="submission" date="2020-01" db="EMBL/GenBank/DDBJ databases">
        <title>Genome Sequencing of Three Apophysomyces-Like Fungal Strains Confirms a Novel Fungal Genus in the Mucoromycota with divergent Burkholderia-like Endosymbiotic Bacteria.</title>
        <authorList>
            <person name="Stajich J.E."/>
            <person name="Macias A.M."/>
            <person name="Carter-House D."/>
            <person name="Lovett B."/>
            <person name="Kasson L.R."/>
            <person name="Berry K."/>
            <person name="Grigoriev I."/>
            <person name="Chang Y."/>
            <person name="Spatafora J."/>
            <person name="Kasson M.T."/>
        </authorList>
    </citation>
    <scope>NUCLEOTIDE SEQUENCE</scope>
    <source>
        <strain evidence="3">NRRL A-21654</strain>
    </source>
</reference>
<dbReference type="Gene3D" id="1.10.506.10">
    <property type="entry name" value="GTPase Activation - p120gap, domain 1"/>
    <property type="match status" value="1"/>
</dbReference>
<dbReference type="Gene3D" id="1.10.418.10">
    <property type="entry name" value="Calponin-like domain"/>
    <property type="match status" value="1"/>
</dbReference>
<dbReference type="PROSITE" id="PS50021">
    <property type="entry name" value="CH"/>
    <property type="match status" value="1"/>
</dbReference>
<dbReference type="InterPro" id="IPR008936">
    <property type="entry name" value="Rho_GTPase_activation_prot"/>
</dbReference>
<dbReference type="GO" id="GO:1903479">
    <property type="term" value="P:mitotic actomyosin contractile ring assembly actin filament organization"/>
    <property type="evidence" value="ECO:0007669"/>
    <property type="project" value="TreeGrafter"/>
</dbReference>
<evidence type="ECO:0000313" key="4">
    <source>
        <dbReference type="Proteomes" id="UP000605846"/>
    </source>
</evidence>
<dbReference type="InterPro" id="IPR001936">
    <property type="entry name" value="RasGAP_dom"/>
</dbReference>
<dbReference type="SUPFAM" id="SSF47576">
    <property type="entry name" value="Calponin-homology domain, CH-domain"/>
    <property type="match status" value="1"/>
</dbReference>
<dbReference type="PROSITE" id="PS50018">
    <property type="entry name" value="RAS_GTPASE_ACTIV_2"/>
    <property type="match status" value="1"/>
</dbReference>
<proteinExistence type="predicted"/>
<dbReference type="SUPFAM" id="SSF48350">
    <property type="entry name" value="GTPase activation domain, GAP"/>
    <property type="match status" value="1"/>
</dbReference>
<evidence type="ECO:0008006" key="5">
    <source>
        <dbReference type="Google" id="ProtNLM"/>
    </source>
</evidence>
<dbReference type="GO" id="GO:0051015">
    <property type="term" value="F:actin filament binding"/>
    <property type="evidence" value="ECO:0007669"/>
    <property type="project" value="TreeGrafter"/>
</dbReference>
<dbReference type="Proteomes" id="UP000605846">
    <property type="component" value="Unassembled WGS sequence"/>
</dbReference>
<protein>
    <recommendedName>
        <fullName evidence="5">Ras GTPase-activating-like protein IQGAP1</fullName>
    </recommendedName>
</protein>
<organism evidence="3 4">
    <name type="scientific">Apophysomyces ossiformis</name>
    <dbReference type="NCBI Taxonomy" id="679940"/>
    <lineage>
        <taxon>Eukaryota</taxon>
        <taxon>Fungi</taxon>
        <taxon>Fungi incertae sedis</taxon>
        <taxon>Mucoromycota</taxon>
        <taxon>Mucoromycotina</taxon>
        <taxon>Mucoromycetes</taxon>
        <taxon>Mucorales</taxon>
        <taxon>Mucorineae</taxon>
        <taxon>Mucoraceae</taxon>
        <taxon>Apophysomyces</taxon>
    </lineage>
</organism>
<dbReference type="SMART" id="SM00323">
    <property type="entry name" value="RasGAP"/>
    <property type="match status" value="1"/>
</dbReference>
<dbReference type="GO" id="GO:0110085">
    <property type="term" value="C:mitotic actomyosin contractile ring"/>
    <property type="evidence" value="ECO:0007669"/>
    <property type="project" value="TreeGrafter"/>
</dbReference>
<dbReference type="SMART" id="SM00015">
    <property type="entry name" value="IQ"/>
    <property type="match status" value="3"/>
</dbReference>